<organism evidence="1 2">
    <name type="scientific">Clostridium cellulovorans (strain ATCC 35296 / DSM 3052 / OCM 3 / 743B)</name>
    <dbReference type="NCBI Taxonomy" id="573061"/>
    <lineage>
        <taxon>Bacteria</taxon>
        <taxon>Bacillati</taxon>
        <taxon>Bacillota</taxon>
        <taxon>Clostridia</taxon>
        <taxon>Eubacteriales</taxon>
        <taxon>Clostridiaceae</taxon>
        <taxon>Clostridium</taxon>
    </lineage>
</organism>
<dbReference type="InterPro" id="IPR020256">
    <property type="entry name" value="Spore_coat_CotJA"/>
</dbReference>
<proteinExistence type="predicted"/>
<evidence type="ECO:0000313" key="1">
    <source>
        <dbReference type="EMBL" id="ADL51015.1"/>
    </source>
</evidence>
<protein>
    <recommendedName>
        <fullName evidence="3">Spore coat associated protein JA (CotJA)</fullName>
    </recommendedName>
</protein>
<dbReference type="KEGG" id="ccb:Clocel_1260"/>
<gene>
    <name evidence="1" type="ordered locus">Clocel_1260</name>
</gene>
<dbReference type="Pfam" id="PF11007">
    <property type="entry name" value="CotJA"/>
    <property type="match status" value="1"/>
</dbReference>
<dbReference type="STRING" id="573061.Clocel_1260"/>
<reference evidence="1 2" key="1">
    <citation type="submission" date="2010-08" db="EMBL/GenBank/DDBJ databases">
        <title>Complete sequence of Clostridium cellulovorans 743B.</title>
        <authorList>
            <consortium name="US DOE Joint Genome Institute"/>
            <person name="Lucas S."/>
            <person name="Copeland A."/>
            <person name="Lapidus A."/>
            <person name="Cheng J.-F."/>
            <person name="Bruce D."/>
            <person name="Goodwin L."/>
            <person name="Pitluck S."/>
            <person name="Chertkov O."/>
            <person name="Detter J.C."/>
            <person name="Han C."/>
            <person name="Tapia R."/>
            <person name="Land M."/>
            <person name="Hauser L."/>
            <person name="Chang Y.-J."/>
            <person name="Jeffries C."/>
            <person name="Kyrpides N."/>
            <person name="Ivanova N."/>
            <person name="Mikhailova N."/>
            <person name="Hemme C.L."/>
            <person name="Woyke T."/>
        </authorList>
    </citation>
    <scope>NUCLEOTIDE SEQUENCE [LARGE SCALE GENOMIC DNA]</scope>
    <source>
        <strain evidence="2">ATCC 35296 / DSM 3052 / OCM 3 / 743B</strain>
    </source>
</reference>
<evidence type="ECO:0000313" key="2">
    <source>
        <dbReference type="Proteomes" id="UP000002730"/>
    </source>
</evidence>
<name>D9SUW0_CLOC7</name>
<dbReference type="HOGENOM" id="CLU_3078356_0_0_9"/>
<keyword evidence="2" id="KW-1185">Reference proteome</keyword>
<sequence>MDNLPKKTAKELDYGKAYVKYQPFRDLYDLKTALKRGTIFKALDKPKSIQLL</sequence>
<dbReference type="EMBL" id="CP002160">
    <property type="protein sequence ID" value="ADL51015.1"/>
    <property type="molecule type" value="Genomic_DNA"/>
</dbReference>
<evidence type="ECO:0008006" key="3">
    <source>
        <dbReference type="Google" id="ProtNLM"/>
    </source>
</evidence>
<dbReference type="RefSeq" id="WP_010076126.1">
    <property type="nucleotide sequence ID" value="NC_014393.1"/>
</dbReference>
<dbReference type="Proteomes" id="UP000002730">
    <property type="component" value="Chromosome"/>
</dbReference>
<accession>D9SUW0</accession>
<dbReference type="AlphaFoldDB" id="D9SUW0"/>
<dbReference type="OrthoDB" id="9800571at2"/>